<dbReference type="Proteomes" id="UP001147752">
    <property type="component" value="Unassembled WGS sequence"/>
</dbReference>
<proteinExistence type="predicted"/>
<feature type="region of interest" description="Disordered" evidence="1">
    <location>
        <begin position="72"/>
        <end position="92"/>
    </location>
</feature>
<reference evidence="2" key="2">
    <citation type="journal article" date="2023" name="IMA Fungus">
        <title>Comparative genomic study of the Penicillium genus elucidates a diverse pangenome and 15 lateral gene transfer events.</title>
        <authorList>
            <person name="Petersen C."/>
            <person name="Sorensen T."/>
            <person name="Nielsen M.R."/>
            <person name="Sondergaard T.E."/>
            <person name="Sorensen J.L."/>
            <person name="Fitzpatrick D.A."/>
            <person name="Frisvad J.C."/>
            <person name="Nielsen K.L."/>
        </authorList>
    </citation>
    <scope>NUCLEOTIDE SEQUENCE</scope>
    <source>
        <strain evidence="2">IBT 3081</strain>
    </source>
</reference>
<dbReference type="GeneID" id="81465467"/>
<evidence type="ECO:0000313" key="2">
    <source>
        <dbReference type="EMBL" id="KAJ5365668.1"/>
    </source>
</evidence>
<evidence type="ECO:0000313" key="3">
    <source>
        <dbReference type="Proteomes" id="UP001147752"/>
    </source>
</evidence>
<gene>
    <name evidence="2" type="ORF">N7517_008554</name>
</gene>
<dbReference type="RefSeq" id="XP_056577135.1">
    <property type="nucleotide sequence ID" value="XM_056726284.1"/>
</dbReference>
<keyword evidence="3" id="KW-1185">Reference proteome</keyword>
<feature type="compositionally biased region" description="Polar residues" evidence="1">
    <location>
        <begin position="74"/>
        <end position="83"/>
    </location>
</feature>
<comment type="caution">
    <text evidence="2">The sequence shown here is derived from an EMBL/GenBank/DDBJ whole genome shotgun (WGS) entry which is preliminary data.</text>
</comment>
<organism evidence="2 3">
    <name type="scientific">Penicillium concentricum</name>
    <dbReference type="NCBI Taxonomy" id="293559"/>
    <lineage>
        <taxon>Eukaryota</taxon>
        <taxon>Fungi</taxon>
        <taxon>Dikarya</taxon>
        <taxon>Ascomycota</taxon>
        <taxon>Pezizomycotina</taxon>
        <taxon>Eurotiomycetes</taxon>
        <taxon>Eurotiomycetidae</taxon>
        <taxon>Eurotiales</taxon>
        <taxon>Aspergillaceae</taxon>
        <taxon>Penicillium</taxon>
    </lineage>
</organism>
<dbReference type="AlphaFoldDB" id="A0A9W9RXG6"/>
<evidence type="ECO:0000256" key="1">
    <source>
        <dbReference type="SAM" id="MobiDB-lite"/>
    </source>
</evidence>
<dbReference type="EMBL" id="JAPZBT010000003">
    <property type="protein sequence ID" value="KAJ5365668.1"/>
    <property type="molecule type" value="Genomic_DNA"/>
</dbReference>
<name>A0A9W9RXG6_9EURO</name>
<protein>
    <submittedName>
        <fullName evidence="2">Uncharacterized protein</fullName>
    </submittedName>
</protein>
<feature type="compositionally biased region" description="Low complexity" evidence="1">
    <location>
        <begin position="1"/>
        <end position="10"/>
    </location>
</feature>
<sequence length="92" mass="10515">MFLKPKGNGKNNKDDVLSVSQPAKRPRRMLSIANLRGNNLDSDNGQFEASFAMVLPHYAPYRHLRLDIRPRETLNPSALYQNTPRHRATEAE</sequence>
<accession>A0A9W9RXG6</accession>
<reference evidence="2" key="1">
    <citation type="submission" date="2022-12" db="EMBL/GenBank/DDBJ databases">
        <authorList>
            <person name="Petersen C."/>
        </authorList>
    </citation>
    <scope>NUCLEOTIDE SEQUENCE</scope>
    <source>
        <strain evidence="2">IBT 3081</strain>
    </source>
</reference>
<feature type="region of interest" description="Disordered" evidence="1">
    <location>
        <begin position="1"/>
        <end position="25"/>
    </location>
</feature>